<protein>
    <submittedName>
        <fullName evidence="2">Uncharacterized protein</fullName>
    </submittedName>
</protein>
<feature type="compositionally biased region" description="Low complexity" evidence="1">
    <location>
        <begin position="64"/>
        <end position="75"/>
    </location>
</feature>
<evidence type="ECO:0000256" key="1">
    <source>
        <dbReference type="SAM" id="MobiDB-lite"/>
    </source>
</evidence>
<dbReference type="AlphaFoldDB" id="A0A8J8WMX8"/>
<sequence length="123" mass="12794">MRRDQDASRDTPPSTTSSAAASQPLGYRPLLERGAWTVATEAADGVTLTPFSIGRSLLWDAHVSTPSALPSSPTAPSAPEPPPAPQSNANARATRLWPMAIPVRALAVETTGLLGASDLQAPR</sequence>
<feature type="region of interest" description="Disordered" evidence="1">
    <location>
        <begin position="1"/>
        <end position="26"/>
    </location>
</feature>
<gene>
    <name evidence="2" type="ORF">GWK47_026168</name>
</gene>
<proteinExistence type="predicted"/>
<evidence type="ECO:0000313" key="3">
    <source>
        <dbReference type="Proteomes" id="UP000770661"/>
    </source>
</evidence>
<dbReference type="Proteomes" id="UP000770661">
    <property type="component" value="Unassembled WGS sequence"/>
</dbReference>
<dbReference type="EMBL" id="JACEEZ010025737">
    <property type="protein sequence ID" value="KAG0697992.1"/>
    <property type="molecule type" value="Genomic_DNA"/>
</dbReference>
<feature type="compositionally biased region" description="Low complexity" evidence="1">
    <location>
        <begin position="11"/>
        <end position="24"/>
    </location>
</feature>
<organism evidence="2 3">
    <name type="scientific">Chionoecetes opilio</name>
    <name type="common">Atlantic snow crab</name>
    <name type="synonym">Cancer opilio</name>
    <dbReference type="NCBI Taxonomy" id="41210"/>
    <lineage>
        <taxon>Eukaryota</taxon>
        <taxon>Metazoa</taxon>
        <taxon>Ecdysozoa</taxon>
        <taxon>Arthropoda</taxon>
        <taxon>Crustacea</taxon>
        <taxon>Multicrustacea</taxon>
        <taxon>Malacostraca</taxon>
        <taxon>Eumalacostraca</taxon>
        <taxon>Eucarida</taxon>
        <taxon>Decapoda</taxon>
        <taxon>Pleocyemata</taxon>
        <taxon>Brachyura</taxon>
        <taxon>Eubrachyura</taxon>
        <taxon>Majoidea</taxon>
        <taxon>Majidae</taxon>
        <taxon>Chionoecetes</taxon>
    </lineage>
</organism>
<evidence type="ECO:0000313" key="2">
    <source>
        <dbReference type="EMBL" id="KAG0697992.1"/>
    </source>
</evidence>
<reference evidence="2" key="1">
    <citation type="submission" date="2020-07" db="EMBL/GenBank/DDBJ databases">
        <title>The High-quality genome of the commercially important snow crab, Chionoecetes opilio.</title>
        <authorList>
            <person name="Jeong J.-H."/>
            <person name="Ryu S."/>
        </authorList>
    </citation>
    <scope>NUCLEOTIDE SEQUENCE</scope>
    <source>
        <strain evidence="2">MADBK_172401_WGS</strain>
        <tissue evidence="2">Digestive gland</tissue>
    </source>
</reference>
<accession>A0A8J8WMX8</accession>
<feature type="compositionally biased region" description="Pro residues" evidence="1">
    <location>
        <begin position="76"/>
        <end position="85"/>
    </location>
</feature>
<name>A0A8J8WMX8_CHIOP</name>
<keyword evidence="3" id="KW-1185">Reference proteome</keyword>
<comment type="caution">
    <text evidence="2">The sequence shown here is derived from an EMBL/GenBank/DDBJ whole genome shotgun (WGS) entry which is preliminary data.</text>
</comment>
<feature type="region of interest" description="Disordered" evidence="1">
    <location>
        <begin position="64"/>
        <end position="91"/>
    </location>
</feature>